<feature type="transmembrane region" description="Helical" evidence="1">
    <location>
        <begin position="21"/>
        <end position="40"/>
    </location>
</feature>
<reference evidence="2 3" key="1">
    <citation type="submission" date="2021-05" db="EMBL/GenBank/DDBJ databases">
        <title>Shewanella sp. JM162201.</title>
        <authorList>
            <person name="Xu S."/>
            <person name="Li A."/>
        </authorList>
    </citation>
    <scope>NUCLEOTIDE SEQUENCE [LARGE SCALE GENOMIC DNA]</scope>
    <source>
        <strain evidence="2 3">JM162201</strain>
    </source>
</reference>
<gene>
    <name evidence="2" type="ORF">KJI95_05245</name>
</gene>
<dbReference type="RefSeq" id="WP_214506077.1">
    <property type="nucleotide sequence ID" value="NZ_JAHEPS010000001.1"/>
</dbReference>
<dbReference type="EMBL" id="JAHEPS010000001">
    <property type="protein sequence ID" value="MBT1443929.1"/>
    <property type="molecule type" value="Genomic_DNA"/>
</dbReference>
<proteinExistence type="predicted"/>
<feature type="transmembrane region" description="Helical" evidence="1">
    <location>
        <begin position="46"/>
        <end position="72"/>
    </location>
</feature>
<keyword evidence="1" id="KW-0812">Transmembrane</keyword>
<name>A0ABS5V2M9_9GAMM</name>
<dbReference type="InterPro" id="IPR022072">
    <property type="entry name" value="DUF3624"/>
</dbReference>
<comment type="caution">
    <text evidence="2">The sequence shown here is derived from an EMBL/GenBank/DDBJ whole genome shotgun (WGS) entry which is preliminary data.</text>
</comment>
<keyword evidence="1" id="KW-1133">Transmembrane helix</keyword>
<accession>A0ABS5V2M9</accession>
<dbReference type="Proteomes" id="UP001195903">
    <property type="component" value="Unassembled WGS sequence"/>
</dbReference>
<organism evidence="2 3">
    <name type="scientific">Shewanella jiangmenensis</name>
    <dbReference type="NCBI Taxonomy" id="2837387"/>
    <lineage>
        <taxon>Bacteria</taxon>
        <taxon>Pseudomonadati</taxon>
        <taxon>Pseudomonadota</taxon>
        <taxon>Gammaproteobacteria</taxon>
        <taxon>Alteromonadales</taxon>
        <taxon>Shewanellaceae</taxon>
        <taxon>Shewanella</taxon>
    </lineage>
</organism>
<sequence>MACDNCTSSVFRQKLGRCRQCMLMLSGLCLVGWPVWYWLFADNPRSVGAIALLFFCLAWSGLLGLHGIVWLWRRVNGRD</sequence>
<keyword evidence="1" id="KW-0472">Membrane</keyword>
<protein>
    <submittedName>
        <fullName evidence="2">DUF3624 family protein</fullName>
    </submittedName>
</protein>
<dbReference type="Pfam" id="PF12292">
    <property type="entry name" value="DUF3624"/>
    <property type="match status" value="1"/>
</dbReference>
<evidence type="ECO:0000313" key="3">
    <source>
        <dbReference type="Proteomes" id="UP001195903"/>
    </source>
</evidence>
<evidence type="ECO:0000313" key="2">
    <source>
        <dbReference type="EMBL" id="MBT1443929.1"/>
    </source>
</evidence>
<keyword evidence="3" id="KW-1185">Reference proteome</keyword>
<evidence type="ECO:0000256" key="1">
    <source>
        <dbReference type="SAM" id="Phobius"/>
    </source>
</evidence>